<dbReference type="RefSeq" id="XP_026744668.1">
    <property type="nucleotide sequence ID" value="XM_026888867.1"/>
</dbReference>
<feature type="region of interest" description="Disordered" evidence="2">
    <location>
        <begin position="61"/>
        <end position="168"/>
    </location>
</feature>
<proteinExistence type="predicted"/>
<dbReference type="InParanoid" id="A0A7E5WUZ7"/>
<dbReference type="OrthoDB" id="7492418at2759"/>
<keyword evidence="3" id="KW-1185">Reference proteome</keyword>
<name>A0A7E5WUZ7_TRINI</name>
<feature type="compositionally biased region" description="Basic and acidic residues" evidence="2">
    <location>
        <begin position="73"/>
        <end position="82"/>
    </location>
</feature>
<dbReference type="AlphaFoldDB" id="A0A7E5WUZ7"/>
<evidence type="ECO:0000313" key="3">
    <source>
        <dbReference type="Proteomes" id="UP000322000"/>
    </source>
</evidence>
<evidence type="ECO:0000256" key="2">
    <source>
        <dbReference type="SAM" id="MobiDB-lite"/>
    </source>
</evidence>
<gene>
    <name evidence="4" type="primary">LOC113506003</name>
</gene>
<protein>
    <submittedName>
        <fullName evidence="4">Alpha carbonic anhydrase 8-like</fullName>
    </submittedName>
</protein>
<feature type="compositionally biased region" description="Low complexity" evidence="2">
    <location>
        <begin position="96"/>
        <end position="105"/>
    </location>
</feature>
<dbReference type="KEGG" id="tnl:113506003"/>
<evidence type="ECO:0000313" key="4">
    <source>
        <dbReference type="RefSeq" id="XP_026744668.1"/>
    </source>
</evidence>
<sequence>MERLLAENARLSKALEEMQSKIQSVERRTRPASLDDEAMQRVMVSVGTMLDARLAGVMSRLPPEPIMRSPLAADRRRAEAEAASRGPKPGYNQVLKAAPASKIAPKPAPRLAPKPTPKPAPKPAKGRRKRRLAPAPEEAPTPAPAPQEAPVAGTSETVDDGWTTVSNK</sequence>
<dbReference type="GeneID" id="113506003"/>
<organism evidence="3 4">
    <name type="scientific">Trichoplusia ni</name>
    <name type="common">Cabbage looper</name>
    <dbReference type="NCBI Taxonomy" id="7111"/>
    <lineage>
        <taxon>Eukaryota</taxon>
        <taxon>Metazoa</taxon>
        <taxon>Ecdysozoa</taxon>
        <taxon>Arthropoda</taxon>
        <taxon>Hexapoda</taxon>
        <taxon>Insecta</taxon>
        <taxon>Pterygota</taxon>
        <taxon>Neoptera</taxon>
        <taxon>Endopterygota</taxon>
        <taxon>Lepidoptera</taxon>
        <taxon>Glossata</taxon>
        <taxon>Ditrysia</taxon>
        <taxon>Noctuoidea</taxon>
        <taxon>Noctuidae</taxon>
        <taxon>Plusiinae</taxon>
        <taxon>Trichoplusia</taxon>
    </lineage>
</organism>
<accession>A0A7E5WUZ7</accession>
<feature type="compositionally biased region" description="Pro residues" evidence="2">
    <location>
        <begin position="106"/>
        <end position="122"/>
    </location>
</feature>
<feature type="coiled-coil region" evidence="1">
    <location>
        <begin position="1"/>
        <end position="28"/>
    </location>
</feature>
<keyword evidence="1" id="KW-0175">Coiled coil</keyword>
<feature type="compositionally biased region" description="Pro residues" evidence="2">
    <location>
        <begin position="137"/>
        <end position="147"/>
    </location>
</feature>
<dbReference type="Proteomes" id="UP000322000">
    <property type="component" value="Chromosome 28"/>
</dbReference>
<evidence type="ECO:0000256" key="1">
    <source>
        <dbReference type="SAM" id="Coils"/>
    </source>
</evidence>
<reference evidence="4" key="1">
    <citation type="submission" date="2025-08" db="UniProtKB">
        <authorList>
            <consortium name="RefSeq"/>
        </authorList>
    </citation>
    <scope>IDENTIFICATION</scope>
</reference>